<dbReference type="InterPro" id="IPR039374">
    <property type="entry name" value="SIP_fam"/>
</dbReference>
<dbReference type="PANTHER" id="PTHR30157">
    <property type="entry name" value="FERRIC REDUCTASE, NADPH-DEPENDENT"/>
    <property type="match status" value="1"/>
</dbReference>
<evidence type="ECO:0000313" key="2">
    <source>
        <dbReference type="EMBL" id="GLI40269.1"/>
    </source>
</evidence>
<dbReference type="PROSITE" id="PS51384">
    <property type="entry name" value="FAD_FR"/>
    <property type="match status" value="1"/>
</dbReference>
<sequence length="237" mass="26215">MGHGWEGAVLKLLRAKDFTFTVTGATQITEHYRRLTFTDGGLLAELPLHPTMWVRLWFDNDGKPHQRGYTIVDPDAENGTFAIEFALHQGIASDWSRQVEPGGAIQATVYGTGFEPLDPAPERLLIVGDAASLPAVNSLLDAFPGTPATIWFETASDDELPHRTTDRHDLRLIPRADGGDALVAQVRKELPELAKDTAAAYFWIATEAKSTRALTAFARKEVGFPKDRMHSMAYWRG</sequence>
<gene>
    <name evidence="2" type="ORF">GALLR39Z86_01190</name>
</gene>
<name>A0A9W6G4N3_9ACTN</name>
<dbReference type="Gene3D" id="2.40.30.10">
    <property type="entry name" value="Translation factors"/>
    <property type="match status" value="1"/>
</dbReference>
<dbReference type="GO" id="GO:0016491">
    <property type="term" value="F:oxidoreductase activity"/>
    <property type="evidence" value="ECO:0007669"/>
    <property type="project" value="InterPro"/>
</dbReference>
<dbReference type="InterPro" id="IPR013113">
    <property type="entry name" value="SIP_FAD-bd"/>
</dbReference>
<protein>
    <submittedName>
        <fullName evidence="2">Siderophore-interacting protein</fullName>
    </submittedName>
</protein>
<dbReference type="Pfam" id="PF04954">
    <property type="entry name" value="SIP"/>
    <property type="match status" value="1"/>
</dbReference>
<dbReference type="Proteomes" id="UP001144313">
    <property type="component" value="Unassembled WGS sequence"/>
</dbReference>
<evidence type="ECO:0000313" key="3">
    <source>
        <dbReference type="Proteomes" id="UP001144313"/>
    </source>
</evidence>
<dbReference type="Pfam" id="PF08021">
    <property type="entry name" value="FAD_binding_9"/>
    <property type="match status" value="1"/>
</dbReference>
<dbReference type="CDD" id="cd06193">
    <property type="entry name" value="siderophore_interacting"/>
    <property type="match status" value="1"/>
</dbReference>
<keyword evidence="3" id="KW-1185">Reference proteome</keyword>
<evidence type="ECO:0000259" key="1">
    <source>
        <dbReference type="PROSITE" id="PS51384"/>
    </source>
</evidence>
<organism evidence="2 3">
    <name type="scientific">Glycomyces algeriensis</name>
    <dbReference type="NCBI Taxonomy" id="256037"/>
    <lineage>
        <taxon>Bacteria</taxon>
        <taxon>Bacillati</taxon>
        <taxon>Actinomycetota</taxon>
        <taxon>Actinomycetes</taxon>
        <taxon>Glycomycetales</taxon>
        <taxon>Glycomycetaceae</taxon>
        <taxon>Glycomyces</taxon>
    </lineage>
</organism>
<dbReference type="AlphaFoldDB" id="A0A9W6G4N3"/>
<dbReference type="EMBL" id="BSDT01000001">
    <property type="protein sequence ID" value="GLI40269.1"/>
    <property type="molecule type" value="Genomic_DNA"/>
</dbReference>
<dbReference type="RefSeq" id="WP_270117709.1">
    <property type="nucleotide sequence ID" value="NZ_BAAAOL010000012.1"/>
</dbReference>
<comment type="caution">
    <text evidence="2">The sequence shown here is derived from an EMBL/GenBank/DDBJ whole genome shotgun (WGS) entry which is preliminary data.</text>
</comment>
<proteinExistence type="predicted"/>
<dbReference type="SUPFAM" id="SSF63380">
    <property type="entry name" value="Riboflavin synthase domain-like"/>
    <property type="match status" value="1"/>
</dbReference>
<dbReference type="InterPro" id="IPR039261">
    <property type="entry name" value="FNR_nucleotide-bd"/>
</dbReference>
<reference evidence="2" key="1">
    <citation type="submission" date="2022-12" db="EMBL/GenBank/DDBJ databases">
        <title>Reference genome sequencing for broad-spectrum identification of bacterial and archaeal isolates by mass spectrometry.</title>
        <authorList>
            <person name="Sekiguchi Y."/>
            <person name="Tourlousse D.M."/>
        </authorList>
    </citation>
    <scope>NUCLEOTIDE SEQUENCE</scope>
    <source>
        <strain evidence="2">LLR39Z86</strain>
    </source>
</reference>
<dbReference type="InterPro" id="IPR007037">
    <property type="entry name" value="SIP_rossman_dom"/>
</dbReference>
<dbReference type="Gene3D" id="3.40.50.80">
    <property type="entry name" value="Nucleotide-binding domain of ferredoxin-NADP reductase (FNR) module"/>
    <property type="match status" value="1"/>
</dbReference>
<accession>A0A9W6G4N3</accession>
<dbReference type="PANTHER" id="PTHR30157:SF0">
    <property type="entry name" value="NADPH-DEPENDENT FERRIC-CHELATE REDUCTASE"/>
    <property type="match status" value="1"/>
</dbReference>
<dbReference type="InterPro" id="IPR017927">
    <property type="entry name" value="FAD-bd_FR_type"/>
</dbReference>
<feature type="domain" description="FAD-binding FR-type" evidence="1">
    <location>
        <begin position="15"/>
        <end position="119"/>
    </location>
</feature>
<dbReference type="InterPro" id="IPR017938">
    <property type="entry name" value="Riboflavin_synthase-like_b-brl"/>
</dbReference>